<feature type="region of interest" description="Disordered" evidence="4">
    <location>
        <begin position="655"/>
        <end position="693"/>
    </location>
</feature>
<comment type="caution">
    <text evidence="7">The sequence shown here is derived from an EMBL/GenBank/DDBJ whole genome shotgun (WGS) entry which is preliminary data.</text>
</comment>
<feature type="domain" description="Peptidase A1" evidence="6">
    <location>
        <begin position="93"/>
        <end position="420"/>
    </location>
</feature>
<feature type="signal peptide" evidence="5">
    <location>
        <begin position="1"/>
        <end position="21"/>
    </location>
</feature>
<evidence type="ECO:0000256" key="3">
    <source>
        <dbReference type="RuleBase" id="RU000454"/>
    </source>
</evidence>
<feature type="compositionally biased region" description="Low complexity" evidence="4">
    <location>
        <begin position="27"/>
        <end position="38"/>
    </location>
</feature>
<feature type="compositionally biased region" description="Low complexity" evidence="4">
    <location>
        <begin position="469"/>
        <end position="479"/>
    </location>
</feature>
<name>A0ABR1R6V0_9PEZI</name>
<evidence type="ECO:0000256" key="4">
    <source>
        <dbReference type="SAM" id="MobiDB-lite"/>
    </source>
</evidence>
<comment type="similarity">
    <text evidence="1 3">Belongs to the peptidase A1 family.</text>
</comment>
<dbReference type="PRINTS" id="PR00792">
    <property type="entry name" value="PEPSIN"/>
</dbReference>
<evidence type="ECO:0000313" key="7">
    <source>
        <dbReference type="EMBL" id="KAK8001497.1"/>
    </source>
</evidence>
<feature type="region of interest" description="Disordered" evidence="4">
    <location>
        <begin position="503"/>
        <end position="602"/>
    </location>
</feature>
<dbReference type="SUPFAM" id="SSF50630">
    <property type="entry name" value="Acid proteases"/>
    <property type="match status" value="1"/>
</dbReference>
<reference evidence="7 8" key="1">
    <citation type="submission" date="2023-01" db="EMBL/GenBank/DDBJ databases">
        <title>Analysis of 21 Apiospora genomes using comparative genomics revels a genus with tremendous synthesis potential of carbohydrate active enzymes and secondary metabolites.</title>
        <authorList>
            <person name="Sorensen T."/>
        </authorList>
    </citation>
    <scope>NUCLEOTIDE SEQUENCE [LARGE SCALE GENOMIC DNA]</scope>
    <source>
        <strain evidence="7 8">CBS 20057</strain>
    </source>
</reference>
<dbReference type="Gene3D" id="2.40.70.10">
    <property type="entry name" value="Acid Proteases"/>
    <property type="match status" value="2"/>
</dbReference>
<feature type="compositionally biased region" description="Low complexity" evidence="4">
    <location>
        <begin position="683"/>
        <end position="693"/>
    </location>
</feature>
<evidence type="ECO:0000259" key="6">
    <source>
        <dbReference type="PROSITE" id="PS51767"/>
    </source>
</evidence>
<evidence type="ECO:0000256" key="2">
    <source>
        <dbReference type="ARBA" id="ARBA00022750"/>
    </source>
</evidence>
<dbReference type="EMBL" id="JAQQWI010000018">
    <property type="protein sequence ID" value="KAK8001497.1"/>
    <property type="molecule type" value="Genomic_DNA"/>
</dbReference>
<protein>
    <submittedName>
        <fullName evidence="7">Eukaryotic aspartyl protease</fullName>
    </submittedName>
</protein>
<dbReference type="InterPro" id="IPR033121">
    <property type="entry name" value="PEPTIDASE_A1"/>
</dbReference>
<evidence type="ECO:0000256" key="5">
    <source>
        <dbReference type="SAM" id="SignalP"/>
    </source>
</evidence>
<dbReference type="InterPro" id="IPR001969">
    <property type="entry name" value="Aspartic_peptidase_AS"/>
</dbReference>
<dbReference type="InterPro" id="IPR001461">
    <property type="entry name" value="Aspartic_peptidase_A1"/>
</dbReference>
<dbReference type="GO" id="GO:0006508">
    <property type="term" value="P:proteolysis"/>
    <property type="evidence" value="ECO:0007669"/>
    <property type="project" value="UniProtKB-KW"/>
</dbReference>
<dbReference type="GO" id="GO:0008233">
    <property type="term" value="F:peptidase activity"/>
    <property type="evidence" value="ECO:0007669"/>
    <property type="project" value="UniProtKB-KW"/>
</dbReference>
<dbReference type="PROSITE" id="PS51767">
    <property type="entry name" value="PEPTIDASE_A1"/>
    <property type="match status" value="1"/>
</dbReference>
<evidence type="ECO:0000313" key="8">
    <source>
        <dbReference type="Proteomes" id="UP001396898"/>
    </source>
</evidence>
<feature type="compositionally biased region" description="Low complexity" evidence="4">
    <location>
        <begin position="503"/>
        <end position="542"/>
    </location>
</feature>
<keyword evidence="3 7" id="KW-0645">Protease</keyword>
<evidence type="ECO:0000256" key="1">
    <source>
        <dbReference type="ARBA" id="ARBA00007447"/>
    </source>
</evidence>
<feature type="compositionally biased region" description="Low complexity" evidence="4">
    <location>
        <begin position="567"/>
        <end position="577"/>
    </location>
</feature>
<dbReference type="Pfam" id="PF00026">
    <property type="entry name" value="Asp"/>
    <property type="match status" value="1"/>
</dbReference>
<dbReference type="InterPro" id="IPR021109">
    <property type="entry name" value="Peptidase_aspartic_dom_sf"/>
</dbReference>
<feature type="compositionally biased region" description="Gly residues" evidence="4">
    <location>
        <begin position="459"/>
        <end position="468"/>
    </location>
</feature>
<accession>A0ABR1R6V0</accession>
<proteinExistence type="inferred from homology"/>
<dbReference type="PROSITE" id="PS00141">
    <property type="entry name" value="ASP_PROTEASE"/>
    <property type="match status" value="1"/>
</dbReference>
<feature type="chain" id="PRO_5045363188" evidence="5">
    <location>
        <begin position="22"/>
        <end position="891"/>
    </location>
</feature>
<keyword evidence="3" id="KW-0378">Hydrolase</keyword>
<keyword evidence="8" id="KW-1185">Reference proteome</keyword>
<feature type="region of interest" description="Disordered" evidence="4">
    <location>
        <begin position="21"/>
        <end position="59"/>
    </location>
</feature>
<dbReference type="PANTHER" id="PTHR47966:SF65">
    <property type="entry name" value="ASPARTIC-TYPE ENDOPEPTIDASE"/>
    <property type="match status" value="1"/>
</dbReference>
<keyword evidence="2 3" id="KW-0064">Aspartyl protease</keyword>
<gene>
    <name evidence="7" type="ORF">PG991_013719</name>
</gene>
<dbReference type="PANTHER" id="PTHR47966">
    <property type="entry name" value="BETA-SITE APP-CLEAVING ENZYME, ISOFORM A-RELATED"/>
    <property type="match status" value="1"/>
</dbReference>
<sequence>MALSRVIGACALASLATSTWAKDGPETSSSSSSPTLSTKNNSAAATPGPGNLTNPSMPLSIPLKRYDSRAGGSTSVQRRYFKTNVLGVYGAAYLAELSVGTSADPQKVDVLLDTGSFELWVNPDCAKSNVPEFCKGFGQYDPSKSSTSKNLEQGFSIQYGSGSTSGIYYTDDVFISGAKITGQQFGVANTSDLVWFGIMGLARGKGNGFLNYNTVLDSVVAQGFANSRLFSLDLGSQGAPGSVISGEIVFGGVDTNKYAGNLVKVAIDPADSHYSVLLTGLTHRPPTAQTANPVLNTQASFPVIVDSGTTLSLLPQALVEALAAQFPGATTDGQGGFRVACSYQQQPGTVSFTLATSFSPSASNITINLPYSEFVWNAGNDNCYLGAWYDASVSVHILGDTFLRGAYVVFDQDSNALYMADYVACGGAGVGTSSDGGLVPVPAGQDAVLGIRGSCVPPGGAGGTGGENGASSSSVVLPGGPLTSSGLGGSVVPTINPAGPVSVTSSATATGTAGASTATAPGTTPATSSLPPGGVSSLPGVSATSAPTVSSGPGLDPNAVPAGGSGAATSATPAAGGLPLANDPDPNVRIGGTGTGTGTMSGTITRTVTNLIVTTVTACPTSAVTSGAACVLGQVTTRTSVYVTTICPDETAKPVPASAGSGAALTAPAPAPASATGGGAGAGAAAAAAPGGAQAPQQPGGAVFVTVKEQCHTSTYAVTSCAPNAAGCTVGMTTTQMFTEYRTVTATAPGLQAIQASPVAAGTPGGGAIGGNVGYSPASGTALPPAVQVGGGAVSSVEAGPYSNISSSNSFSSSNGNLSGGGSSGSSSSSSGDGNGVAAVCAGAGCAVVAAGSAPTTTMPVYAGAARSTGAVKAWWTAVGIGALFLVLGDS</sequence>
<organism evidence="7 8">
    <name type="scientific">Apiospora marii</name>
    <dbReference type="NCBI Taxonomy" id="335849"/>
    <lineage>
        <taxon>Eukaryota</taxon>
        <taxon>Fungi</taxon>
        <taxon>Dikarya</taxon>
        <taxon>Ascomycota</taxon>
        <taxon>Pezizomycotina</taxon>
        <taxon>Sordariomycetes</taxon>
        <taxon>Xylariomycetidae</taxon>
        <taxon>Amphisphaeriales</taxon>
        <taxon>Apiosporaceae</taxon>
        <taxon>Apiospora</taxon>
    </lineage>
</organism>
<dbReference type="Proteomes" id="UP001396898">
    <property type="component" value="Unassembled WGS sequence"/>
</dbReference>
<keyword evidence="5" id="KW-0732">Signal</keyword>
<feature type="compositionally biased region" description="Low complexity" evidence="4">
    <location>
        <begin position="656"/>
        <end position="675"/>
    </location>
</feature>
<dbReference type="InterPro" id="IPR034164">
    <property type="entry name" value="Pepsin-like_dom"/>
</dbReference>
<feature type="region of interest" description="Disordered" evidence="4">
    <location>
        <begin position="458"/>
        <end position="479"/>
    </location>
</feature>
<dbReference type="CDD" id="cd05471">
    <property type="entry name" value="pepsin_like"/>
    <property type="match status" value="1"/>
</dbReference>